<evidence type="ECO:0000256" key="1">
    <source>
        <dbReference type="PROSITE-ProRule" id="PRU00042"/>
    </source>
</evidence>
<keyword evidence="1" id="KW-0862">Zinc</keyword>
<evidence type="ECO:0000313" key="3">
    <source>
        <dbReference type="EMBL" id="VDN03887.1"/>
    </source>
</evidence>
<dbReference type="Proteomes" id="UP000276776">
    <property type="component" value="Unassembled WGS sequence"/>
</dbReference>
<feature type="domain" description="C2H2-type" evidence="2">
    <location>
        <begin position="110"/>
        <end position="138"/>
    </location>
</feature>
<protein>
    <submittedName>
        <fullName evidence="5">C2H2-type domain-containing protein</fullName>
    </submittedName>
</protein>
<dbReference type="PROSITE" id="PS50157">
    <property type="entry name" value="ZINC_FINGER_C2H2_2"/>
    <property type="match status" value="1"/>
</dbReference>
<evidence type="ECO:0000313" key="5">
    <source>
        <dbReference type="WBParaSite" id="TCLT_0000653701-mRNA-1"/>
    </source>
</evidence>
<sequence length="142" mass="16927">MNYREPDWKLIDEISLTLLEEGVGIYDVLQRALPSIVLCKIERTDDDCTVKRLLKMFRIAQMQIEYILKTQFELLQQVQDLQNSMKVVTEENSKLRKKLISEPETINSLFECSCCEKLFLHSCFLYDHMKRKHKNEQYSDDE</sequence>
<dbReference type="InterPro" id="IPR032714">
    <property type="entry name" value="DZIP1_N"/>
</dbReference>
<name>A0A0N5D132_THECL</name>
<evidence type="ECO:0000259" key="2">
    <source>
        <dbReference type="PROSITE" id="PS50157"/>
    </source>
</evidence>
<dbReference type="AlphaFoldDB" id="A0A0N5D132"/>
<reference evidence="5" key="1">
    <citation type="submission" date="2017-02" db="UniProtKB">
        <authorList>
            <consortium name="WormBaseParasite"/>
        </authorList>
    </citation>
    <scope>IDENTIFICATION</scope>
</reference>
<keyword evidence="1" id="KW-0479">Metal-binding</keyword>
<dbReference type="EMBL" id="UYYF01004423">
    <property type="protein sequence ID" value="VDN03887.1"/>
    <property type="molecule type" value="Genomic_DNA"/>
</dbReference>
<keyword evidence="1" id="KW-0863">Zinc-finger</keyword>
<dbReference type="OMA" id="HFERRHP"/>
<dbReference type="GO" id="GO:0008270">
    <property type="term" value="F:zinc ion binding"/>
    <property type="evidence" value="ECO:0007669"/>
    <property type="project" value="UniProtKB-KW"/>
</dbReference>
<evidence type="ECO:0000313" key="4">
    <source>
        <dbReference type="Proteomes" id="UP000276776"/>
    </source>
</evidence>
<keyword evidence="4" id="KW-1185">Reference proteome</keyword>
<organism evidence="5">
    <name type="scientific">Thelazia callipaeda</name>
    <name type="common">Oriental eyeworm</name>
    <name type="synonym">Parasitic nematode</name>
    <dbReference type="NCBI Taxonomy" id="103827"/>
    <lineage>
        <taxon>Eukaryota</taxon>
        <taxon>Metazoa</taxon>
        <taxon>Ecdysozoa</taxon>
        <taxon>Nematoda</taxon>
        <taxon>Chromadorea</taxon>
        <taxon>Rhabditida</taxon>
        <taxon>Spirurina</taxon>
        <taxon>Spiruromorpha</taxon>
        <taxon>Thelazioidea</taxon>
        <taxon>Thelaziidae</taxon>
        <taxon>Thelazia</taxon>
    </lineage>
</organism>
<dbReference type="WBParaSite" id="TCLT_0000653701-mRNA-1">
    <property type="protein sequence ID" value="TCLT_0000653701-mRNA-1"/>
    <property type="gene ID" value="TCLT_0000653701"/>
</dbReference>
<dbReference type="Pfam" id="PF13815">
    <property type="entry name" value="Dzip-like_N"/>
    <property type="match status" value="1"/>
</dbReference>
<accession>A0A0N5D132</accession>
<dbReference type="STRING" id="103827.A0A0N5D132"/>
<dbReference type="OrthoDB" id="515971at2759"/>
<dbReference type="InterPro" id="IPR013087">
    <property type="entry name" value="Znf_C2H2_type"/>
</dbReference>
<gene>
    <name evidence="3" type="ORF">TCLT_LOCUS6526</name>
</gene>
<dbReference type="PROSITE" id="PS00028">
    <property type="entry name" value="ZINC_FINGER_C2H2_1"/>
    <property type="match status" value="1"/>
</dbReference>
<proteinExistence type="predicted"/>
<reference evidence="3 4" key="2">
    <citation type="submission" date="2018-11" db="EMBL/GenBank/DDBJ databases">
        <authorList>
            <consortium name="Pathogen Informatics"/>
        </authorList>
    </citation>
    <scope>NUCLEOTIDE SEQUENCE [LARGE SCALE GENOMIC DNA]</scope>
</reference>